<protein>
    <submittedName>
        <fullName evidence="2">NAD(P)/FAD-dependent oxidoreductase</fullName>
        <ecNumber evidence="2">1.-.-.-</ecNumber>
    </submittedName>
</protein>
<keyword evidence="3" id="KW-1185">Reference proteome</keyword>
<dbReference type="Pfam" id="PF01494">
    <property type="entry name" value="FAD_binding_3"/>
    <property type="match status" value="1"/>
</dbReference>
<reference evidence="2 3" key="1">
    <citation type="submission" date="2023-11" db="EMBL/GenBank/DDBJ databases">
        <title>Draft genome of Azohydromonas lata strain H1 (DSM1123), a polyhydroxyalkanoate producer.</title>
        <authorList>
            <person name="Traversa D."/>
            <person name="D'Addabbo P."/>
            <person name="Pazzani C."/>
            <person name="Manzari C."/>
            <person name="Chiara M."/>
            <person name="Scrascia M."/>
        </authorList>
    </citation>
    <scope>NUCLEOTIDE SEQUENCE [LARGE SCALE GENOMIC DNA]</scope>
    <source>
        <strain evidence="2 3">H1</strain>
    </source>
</reference>
<keyword evidence="2" id="KW-0560">Oxidoreductase</keyword>
<dbReference type="EMBL" id="JAXOJX010000040">
    <property type="protein sequence ID" value="MDZ5459214.1"/>
    <property type="molecule type" value="Genomic_DNA"/>
</dbReference>
<accession>A0ABU5IK14</accession>
<feature type="domain" description="FAD-binding" evidence="1">
    <location>
        <begin position="5"/>
        <end position="335"/>
    </location>
</feature>
<dbReference type="Gene3D" id="3.50.50.60">
    <property type="entry name" value="FAD/NAD(P)-binding domain"/>
    <property type="match status" value="1"/>
</dbReference>
<proteinExistence type="predicted"/>
<evidence type="ECO:0000259" key="1">
    <source>
        <dbReference type="Pfam" id="PF01494"/>
    </source>
</evidence>
<dbReference type="Proteomes" id="UP001293718">
    <property type="component" value="Unassembled WGS sequence"/>
</dbReference>
<dbReference type="PANTHER" id="PTHR42685:SF22">
    <property type="entry name" value="CONDITIONED MEDIUM FACTOR RECEPTOR 1"/>
    <property type="match status" value="1"/>
</dbReference>
<organism evidence="2 3">
    <name type="scientific">Azohydromonas lata</name>
    <dbReference type="NCBI Taxonomy" id="45677"/>
    <lineage>
        <taxon>Bacteria</taxon>
        <taxon>Pseudomonadati</taxon>
        <taxon>Pseudomonadota</taxon>
        <taxon>Betaproteobacteria</taxon>
        <taxon>Burkholderiales</taxon>
        <taxon>Sphaerotilaceae</taxon>
        <taxon>Azohydromonas</taxon>
    </lineage>
</organism>
<dbReference type="InterPro" id="IPR050407">
    <property type="entry name" value="Geranylgeranyl_reductase"/>
</dbReference>
<evidence type="ECO:0000313" key="3">
    <source>
        <dbReference type="Proteomes" id="UP001293718"/>
    </source>
</evidence>
<dbReference type="GO" id="GO:0016491">
    <property type="term" value="F:oxidoreductase activity"/>
    <property type="evidence" value="ECO:0007669"/>
    <property type="project" value="UniProtKB-KW"/>
</dbReference>
<gene>
    <name evidence="2" type="ORF">SM757_21785</name>
</gene>
<sequence length="442" mass="49435">MEQFDAIVIGASVAGSPTATWLARKGYKVLMVDKATFPRDTNSTHFVWPRGVSYLNRLGVADKITATTPHFTNVEVNIEGIRLRGHVPLADLKKRFMALHGNDHGVVGYYSGPRRFHLDQLLLDNAQENGVDVRLRTHLRGLLMENGRVVGIRAETADGQELLARARVVIGADGRVSSFASMVGAQTTHVREKSTFAYYGYFSGIEKPELVIHKRGRFGTAIFPTNENKHLVLVYGPTAWWSDFSAHPGENFQRIYRYVAPEVAELVARAQRTEPFKAMGRMVAYHRENWGNGWALVGDAGSFKDQWTAMGITHALRDAELISQYLDGYLQGEVSWSDALSAYAGVRMQDYESYWNFVCDGAEMQPYTAEQLSYFKAVSENQDSVNKLIGQIGDTVKFEDSIALDASQLENHGTHFRSFEAAGRQNFDNPFKREPKAEPALA</sequence>
<dbReference type="InterPro" id="IPR036188">
    <property type="entry name" value="FAD/NAD-bd_sf"/>
</dbReference>
<dbReference type="RefSeq" id="WP_322467012.1">
    <property type="nucleotide sequence ID" value="NZ_JAXOJX010000040.1"/>
</dbReference>
<comment type="caution">
    <text evidence="2">The sequence shown here is derived from an EMBL/GenBank/DDBJ whole genome shotgun (WGS) entry which is preliminary data.</text>
</comment>
<evidence type="ECO:0000313" key="2">
    <source>
        <dbReference type="EMBL" id="MDZ5459214.1"/>
    </source>
</evidence>
<dbReference type="InterPro" id="IPR002938">
    <property type="entry name" value="FAD-bd"/>
</dbReference>
<dbReference type="SUPFAM" id="SSF51905">
    <property type="entry name" value="FAD/NAD(P)-binding domain"/>
    <property type="match status" value="1"/>
</dbReference>
<dbReference type="PANTHER" id="PTHR42685">
    <property type="entry name" value="GERANYLGERANYL DIPHOSPHATE REDUCTASE"/>
    <property type="match status" value="1"/>
</dbReference>
<dbReference type="EC" id="1.-.-.-" evidence="2"/>
<dbReference type="PRINTS" id="PR00420">
    <property type="entry name" value="RNGMNOXGNASE"/>
</dbReference>
<name>A0ABU5IK14_9BURK</name>